<dbReference type="eggNOG" id="ENOG5030TRR">
    <property type="taxonomic scope" value="Bacteria"/>
</dbReference>
<dbReference type="KEGG" id="sth:STH939"/>
<protein>
    <submittedName>
        <fullName evidence="1">Uncharacterized protein</fullName>
    </submittedName>
</protein>
<dbReference type="AlphaFoldDB" id="Q67QW9"/>
<dbReference type="STRING" id="292459.STH939"/>
<keyword evidence="2" id="KW-1185">Reference proteome</keyword>
<organism evidence="1 2">
    <name type="scientific">Symbiobacterium thermophilum (strain DSM 24528 / JCM 14929 / IAM 14863 / T)</name>
    <dbReference type="NCBI Taxonomy" id="292459"/>
    <lineage>
        <taxon>Bacteria</taxon>
        <taxon>Bacillati</taxon>
        <taxon>Bacillota</taxon>
        <taxon>Clostridia</taxon>
        <taxon>Eubacteriales</taxon>
        <taxon>Symbiobacteriaceae</taxon>
        <taxon>Symbiobacterium</taxon>
    </lineage>
</organism>
<gene>
    <name evidence="1" type="ordered locus">STH939</name>
</gene>
<evidence type="ECO:0000313" key="1">
    <source>
        <dbReference type="EMBL" id="BAD39924.1"/>
    </source>
</evidence>
<evidence type="ECO:0000313" key="2">
    <source>
        <dbReference type="Proteomes" id="UP000000417"/>
    </source>
</evidence>
<accession>Q67QW9</accession>
<sequence length="202" mass="23070">MQVNGGISVGVDLRLIAEARRLLADETPLPFDCGTLCGHRCCTDFGPDEGIYLIPGELPLFDGTEDFTRWQFHSTREYEFAPSWEERFDAVPFLQCTRLCDRTKRPFECRTYPLLPYLRPDGELEMRYSFLARGLCPLPERYRLDELDPAFVEAARRAWALLMEDEAMREHVEWLTAQFDALELPGLDEEGPCGARGGGEPS</sequence>
<proteinExistence type="predicted"/>
<dbReference type="HOGENOM" id="CLU_1438135_0_0_9"/>
<reference evidence="1 2" key="1">
    <citation type="journal article" date="2004" name="Nucleic Acids Res.">
        <title>Genome sequence of Symbiobacterium thermophilum, an uncultivable bacterium that depends on microbial commensalism.</title>
        <authorList>
            <person name="Ueda K."/>
            <person name="Yamashita A."/>
            <person name="Ishikawa J."/>
            <person name="Shimada M."/>
            <person name="Watsuji T."/>
            <person name="Morimura K."/>
            <person name="Ikeda H."/>
            <person name="Hattori M."/>
            <person name="Beppu T."/>
        </authorList>
    </citation>
    <scope>NUCLEOTIDE SEQUENCE [LARGE SCALE GENOMIC DNA]</scope>
    <source>
        <strain evidence="2">T / IAM 14863</strain>
    </source>
</reference>
<name>Q67QW9_SYMTH</name>
<dbReference type="Proteomes" id="UP000000417">
    <property type="component" value="Chromosome"/>
</dbReference>
<dbReference type="EMBL" id="AP006840">
    <property type="protein sequence ID" value="BAD39924.1"/>
    <property type="molecule type" value="Genomic_DNA"/>
</dbReference>